<feature type="compositionally biased region" description="Gly residues" evidence="2">
    <location>
        <begin position="72"/>
        <end position="81"/>
    </location>
</feature>
<dbReference type="InterPro" id="IPR008929">
    <property type="entry name" value="Chondroitin_lyas"/>
</dbReference>
<feature type="region of interest" description="Disordered" evidence="2">
    <location>
        <begin position="68"/>
        <end position="95"/>
    </location>
</feature>
<feature type="transmembrane region" description="Helical" evidence="3">
    <location>
        <begin position="42"/>
        <end position="64"/>
    </location>
</feature>
<dbReference type="PANTHER" id="PTHR38045:SF1">
    <property type="entry name" value="HEPARINASE II_III-LIKE PROTEIN"/>
    <property type="match status" value="1"/>
</dbReference>
<dbReference type="EMBL" id="CAJHJG010006882">
    <property type="protein sequence ID" value="CAD6960318.1"/>
    <property type="molecule type" value="Genomic_DNA"/>
</dbReference>
<dbReference type="EMBL" id="LWDD02002022">
    <property type="protein sequence ID" value="KAE8243271.1"/>
    <property type="molecule type" value="Genomic_DNA"/>
</dbReference>
<feature type="compositionally biased region" description="Low complexity" evidence="2">
    <location>
        <begin position="141"/>
        <end position="155"/>
    </location>
</feature>
<sequence>MSSFSQLPSHSTPGLEKGYAFEEYETVPQGKRRGRFPRWAKIAIPILLVVIVAAVVGGVVGGVVGKKDNDNSGGGGNGQQGGNNPTAGTSSGSGAIRSVKNSYSDSLVSSASNAAKAGGGDDLFFTGTDLYGNPIFKTSSIDSGSPSTSSSKATTCGSDPDASSLSGSLSKLRSHPRLIAPEYQWDCLASRIQSDAYLTVWNATIFANASAWYSLPPTNYSIDGGFTGSGILDVAREVQQRVRAWAYVARATNDQKWVDRTWRELSVAAANTSTYFGQDQPTPWNALHFLDTAEMTTAFAIAYDWLYPSWNATQKAYIVDWIKRWGLQPGMQAYTTADGWWTMAGNNNGNWNCVCNSGMILGALAIAGDDDSGLSSQILSNGIANMKQGCMTGVCSDGTWSETANYWYFGTNAQARAVSALTTATGNDQGLMASNPNWIKTAYYHMFVSGNGGMYAYGDNGPNKYSANANGLFLWSQIASDPRPALFQRDRADAAGDPLSMFWYDTSVRGGFWSGLALDRFFSVGQNAWASMRSSWTDFEGTYVAIKSSNATGHQSHGDLDAGNFVIDAMGTRWAGEYGNADYLSEGYFSSEKQDSARWQYFRKGTQGQNTLVIGMENQIADCQPQNRFESTNVTQTDSVSFKPAKTDAAYFVTDMSSAYGLASGSVKRGIRMLNARREILLQDELSSAVNADVQWRVQTNATITLSEDKRTATLQLQRIVNPNAAYGGLTADLTERRTMIVKILDPTPSGAVFSVQAAPAKRIYGSEPAQTMAGVIGDQPNTGVSVLSIEVAAGGTPATIAVVWQPQWDDLDSDDSALPKQVQLDQWTVTSHN</sequence>
<accession>A0A177VBI4</accession>
<feature type="region of interest" description="Disordered" evidence="2">
    <location>
        <begin position="141"/>
        <end position="169"/>
    </location>
</feature>
<evidence type="ECO:0000256" key="2">
    <source>
        <dbReference type="SAM" id="MobiDB-lite"/>
    </source>
</evidence>
<reference evidence="5" key="3">
    <citation type="submission" date="2020-10" db="EMBL/GenBank/DDBJ databases">
        <authorList>
            <person name="Sedaghatjoo S."/>
        </authorList>
    </citation>
    <scope>NUCLEOTIDE SEQUENCE</scope>
    <source>
        <strain evidence="5">AZH3</strain>
    </source>
</reference>
<dbReference type="AlphaFoldDB" id="A0A177VBI4"/>
<proteinExistence type="predicted"/>
<dbReference type="GO" id="GO:0016829">
    <property type="term" value="F:lyase activity"/>
    <property type="evidence" value="ECO:0007669"/>
    <property type="project" value="InterPro"/>
</dbReference>
<dbReference type="Proteomes" id="UP000077671">
    <property type="component" value="Unassembled WGS sequence"/>
</dbReference>
<dbReference type="SUPFAM" id="SSF48230">
    <property type="entry name" value="Chondroitin AC/alginate lyase"/>
    <property type="match status" value="1"/>
</dbReference>
<dbReference type="Pfam" id="PF07940">
    <property type="entry name" value="Hepar_II_III_C"/>
    <property type="match status" value="1"/>
</dbReference>
<name>A0A177VBI4_9BASI</name>
<evidence type="ECO:0000313" key="8">
    <source>
        <dbReference type="Proteomes" id="UP000836402"/>
    </source>
</evidence>
<evidence type="ECO:0000256" key="3">
    <source>
        <dbReference type="SAM" id="Phobius"/>
    </source>
</evidence>
<comment type="subcellular location">
    <subcellularLocation>
        <location evidence="1">Cell envelope</location>
    </subcellularLocation>
</comment>
<dbReference type="Proteomes" id="UP000836402">
    <property type="component" value="Unassembled WGS sequence"/>
</dbReference>
<evidence type="ECO:0000313" key="7">
    <source>
        <dbReference type="Proteomes" id="UP000077671"/>
    </source>
</evidence>
<keyword evidence="8" id="KW-1185">Reference proteome</keyword>
<keyword evidence="3" id="KW-0812">Transmembrane</keyword>
<feature type="compositionally biased region" description="Polar residues" evidence="2">
    <location>
        <begin position="85"/>
        <end position="95"/>
    </location>
</feature>
<protein>
    <recommendedName>
        <fullName evidence="4">Heparinase II/III-like C-terminal domain-containing protein</fullName>
    </recommendedName>
</protein>
<organism evidence="6 7">
    <name type="scientific">Tilletia caries</name>
    <name type="common">wheat bunt fungus</name>
    <dbReference type="NCBI Taxonomy" id="13290"/>
    <lineage>
        <taxon>Eukaryota</taxon>
        <taxon>Fungi</taxon>
        <taxon>Dikarya</taxon>
        <taxon>Basidiomycota</taxon>
        <taxon>Ustilaginomycotina</taxon>
        <taxon>Exobasidiomycetes</taxon>
        <taxon>Tilletiales</taxon>
        <taxon>Tilletiaceae</taxon>
        <taxon>Tilletia</taxon>
    </lineage>
</organism>
<comment type="caution">
    <text evidence="6">The sequence shown here is derived from an EMBL/GenBank/DDBJ whole genome shotgun (WGS) entry which is preliminary data.</text>
</comment>
<reference evidence="6" key="1">
    <citation type="submission" date="2016-04" db="EMBL/GenBank/DDBJ databases">
        <authorList>
            <person name="Nguyen H.D."/>
            <person name="Kesanakurti P."/>
            <person name="Cullis J."/>
            <person name="Levesque C.A."/>
            <person name="Hambleton S."/>
        </authorList>
    </citation>
    <scope>NUCLEOTIDE SEQUENCE</scope>
    <source>
        <strain evidence="6">DAOMC 238032</strain>
    </source>
</reference>
<keyword evidence="3" id="KW-1133">Transmembrane helix</keyword>
<evidence type="ECO:0000313" key="6">
    <source>
        <dbReference type="EMBL" id="KAE8243271.1"/>
    </source>
</evidence>
<evidence type="ECO:0000313" key="5">
    <source>
        <dbReference type="EMBL" id="CAD6960318.1"/>
    </source>
</evidence>
<evidence type="ECO:0000259" key="4">
    <source>
        <dbReference type="Pfam" id="PF07940"/>
    </source>
</evidence>
<keyword evidence="3" id="KW-0472">Membrane</keyword>
<gene>
    <name evidence="6" type="ORF">A4X03_0g7813</name>
    <name evidence="5" type="ORF">JKIAZH3_G6005</name>
</gene>
<evidence type="ECO:0000256" key="1">
    <source>
        <dbReference type="ARBA" id="ARBA00004196"/>
    </source>
</evidence>
<dbReference type="Gene3D" id="1.50.10.100">
    <property type="entry name" value="Chondroitin AC/alginate lyase"/>
    <property type="match status" value="1"/>
</dbReference>
<dbReference type="InterPro" id="IPR012480">
    <property type="entry name" value="Hepar_II_III_C"/>
</dbReference>
<dbReference type="Gene3D" id="2.70.98.70">
    <property type="match status" value="1"/>
</dbReference>
<feature type="domain" description="Heparinase II/III-like C-terminal" evidence="4">
    <location>
        <begin position="529"/>
        <end position="718"/>
    </location>
</feature>
<reference evidence="6" key="2">
    <citation type="journal article" date="2019" name="IMA Fungus">
        <title>Genome sequencing and comparison of five Tilletia species to identify candidate genes for the detection of regulated species infecting wheat.</title>
        <authorList>
            <person name="Nguyen H.D.T."/>
            <person name="Sultana T."/>
            <person name="Kesanakurti P."/>
            <person name="Hambleton S."/>
        </authorList>
    </citation>
    <scope>NUCLEOTIDE SEQUENCE</scope>
    <source>
        <strain evidence="6">DAOMC 238032</strain>
    </source>
</reference>
<dbReference type="PANTHER" id="PTHR38045">
    <property type="entry name" value="CHROMOSOME 1, WHOLE GENOME SHOTGUN SEQUENCE"/>
    <property type="match status" value="1"/>
</dbReference>